<keyword evidence="2" id="KW-1185">Reference proteome</keyword>
<proteinExistence type="predicted"/>
<organism evidence="1 2">
    <name type="scientific">Peronosclerospora sorghi</name>
    <dbReference type="NCBI Taxonomy" id="230839"/>
    <lineage>
        <taxon>Eukaryota</taxon>
        <taxon>Sar</taxon>
        <taxon>Stramenopiles</taxon>
        <taxon>Oomycota</taxon>
        <taxon>Peronosporomycetes</taxon>
        <taxon>Peronosporales</taxon>
        <taxon>Peronosporaceae</taxon>
        <taxon>Peronosclerospora</taxon>
    </lineage>
</organism>
<protein>
    <submittedName>
        <fullName evidence="1">Uncharacterized protein</fullName>
    </submittedName>
</protein>
<evidence type="ECO:0000313" key="2">
    <source>
        <dbReference type="Proteomes" id="UP001163321"/>
    </source>
</evidence>
<sequence length="490" mass="54845">MPPQEELLPWGRLVLLMHQKSVSLPDHFYLSRSKHCLGRVANRSDIHIPKQFISGLHCIIRLLGRESDGRPIVQIEDESRYGVWVNSVKVGYRKKTMLQNGEKIHFTPPYSKVVTELVYRFEILPSGLNDQNDDLRVRQSVVEMSVKDRTRKRTHEETKGTQSPSKVLLSSPRPRPVKKLRRVTNKPLLALRTDDPLAEPVCSPSPHLAQGGNTHVPKVTAVGEKKRLPNASERGSHLIPVEVVCNEFCAFRNSFIKMKEVEDMLKAQAEELAKVKAASAADLEHLKAELQEVKTQAAMELQQAKAEAAIKFEQAKAEAAVELARTDKLATVKLGKIRAQSTADMDAFKKGINALRDERNTLQKTVDDILHDPGMPEHVRTELQNLKRVIGAHGDVVACLTHWSRSQSPLSFQKQVMEIEWERLKSSYKILLGSGQSQDLIDNERKQTAFCSSLKRSVLSNENPGPSPGDIPQTLDAIAEKINGGEILHG</sequence>
<reference evidence="1 2" key="1">
    <citation type="journal article" date="2022" name="bioRxiv">
        <title>The genome of the oomycete Peronosclerospora sorghi, a cosmopolitan pathogen of maize and sorghum, is inflated with dispersed pseudogenes.</title>
        <authorList>
            <person name="Fletcher K."/>
            <person name="Martin F."/>
            <person name="Isakeit T."/>
            <person name="Cavanaugh K."/>
            <person name="Magill C."/>
            <person name="Michelmore R."/>
        </authorList>
    </citation>
    <scope>NUCLEOTIDE SEQUENCE [LARGE SCALE GENOMIC DNA]</scope>
    <source>
        <strain evidence="1">P6</strain>
    </source>
</reference>
<gene>
    <name evidence="1" type="ORF">PsorP6_005048</name>
</gene>
<comment type="caution">
    <text evidence="1">The sequence shown here is derived from an EMBL/GenBank/DDBJ whole genome shotgun (WGS) entry which is preliminary data.</text>
</comment>
<dbReference type="EMBL" id="CM047583">
    <property type="protein sequence ID" value="KAI9913734.1"/>
    <property type="molecule type" value="Genomic_DNA"/>
</dbReference>
<accession>A0ACC0W4R1</accession>
<name>A0ACC0W4R1_9STRA</name>
<evidence type="ECO:0000313" key="1">
    <source>
        <dbReference type="EMBL" id="KAI9913734.1"/>
    </source>
</evidence>
<dbReference type="Proteomes" id="UP001163321">
    <property type="component" value="Chromosome 4"/>
</dbReference>